<sequence length="417" mass="45409">MAAEDIAELAGRLRARQALGRSEVLNRLFDFLAGASTEGRKPKELEVAAAVFGRDAGFDGAQDASVRVAVHRLRRKLEEFYAGPGREDEVRLVVPRGEYRLETVAAAVAEAVAPPPAPTRRPWRIAAAVLVALNLAAWAGWWAAHRDGYEGLRRTAPWAQLLDRDRPLLVVVGDYYIFGDLDEATGAGRLVREYGVNSAADLDTWLMDHPDLVGRYRDLDLSYLPVGAAQALRELMPVLAPRTGRHDEVRVITASDLTPEMLKRDDVLYVGYLSGLKLLRDPVFAGSRFRVGETYDELVDLKTGRRYESQEGGPVEGQSSQRDLGYFAAFRGPGGNRIVIVAGARDTGLMQTAEAVTSKGTLKALLKSADGADAFEGLYEVQGLKRANLGGRLLVASPLDAPRIWAPPKTPLPFPAG</sequence>
<dbReference type="Proteomes" id="UP000249254">
    <property type="component" value="Unassembled WGS sequence"/>
</dbReference>
<accession>A0A328AIE1</accession>
<evidence type="ECO:0000313" key="1">
    <source>
        <dbReference type="EMBL" id="RAK53826.1"/>
    </source>
</evidence>
<organism evidence="1 2">
    <name type="scientific">Phenylobacterium soli</name>
    <dbReference type="NCBI Taxonomy" id="2170551"/>
    <lineage>
        <taxon>Bacteria</taxon>
        <taxon>Pseudomonadati</taxon>
        <taxon>Pseudomonadota</taxon>
        <taxon>Alphaproteobacteria</taxon>
        <taxon>Caulobacterales</taxon>
        <taxon>Caulobacteraceae</taxon>
        <taxon>Phenylobacterium</taxon>
    </lineage>
</organism>
<name>A0A328AIE1_9CAUL</name>
<reference evidence="2" key="1">
    <citation type="submission" date="2018-05" db="EMBL/GenBank/DDBJ databases">
        <authorList>
            <person name="Li X."/>
        </authorList>
    </citation>
    <scope>NUCLEOTIDE SEQUENCE [LARGE SCALE GENOMIC DNA]</scope>
    <source>
        <strain evidence="2">LX32</strain>
    </source>
</reference>
<dbReference type="AlphaFoldDB" id="A0A328AIE1"/>
<keyword evidence="2" id="KW-1185">Reference proteome</keyword>
<dbReference type="OrthoDB" id="7209629at2"/>
<protein>
    <submittedName>
        <fullName evidence="1">Uncharacterized protein</fullName>
    </submittedName>
</protein>
<gene>
    <name evidence="1" type="ORF">DJ017_04415</name>
</gene>
<dbReference type="EMBL" id="QFYQ01000001">
    <property type="protein sequence ID" value="RAK53826.1"/>
    <property type="molecule type" value="Genomic_DNA"/>
</dbReference>
<comment type="caution">
    <text evidence="1">The sequence shown here is derived from an EMBL/GenBank/DDBJ whole genome shotgun (WGS) entry which is preliminary data.</text>
</comment>
<proteinExistence type="predicted"/>
<evidence type="ECO:0000313" key="2">
    <source>
        <dbReference type="Proteomes" id="UP000249254"/>
    </source>
</evidence>
<dbReference type="RefSeq" id="WP_111527577.1">
    <property type="nucleotide sequence ID" value="NZ_JBHRSG010000002.1"/>
</dbReference>